<dbReference type="GO" id="GO:0019563">
    <property type="term" value="P:glycerol catabolic process"/>
    <property type="evidence" value="ECO:0007669"/>
    <property type="project" value="TreeGrafter"/>
</dbReference>
<evidence type="ECO:0000256" key="2">
    <source>
        <dbReference type="ARBA" id="ARBA00023235"/>
    </source>
</evidence>
<keyword evidence="3" id="KW-0963">Cytoplasm</keyword>
<dbReference type="SUPFAM" id="SSF51351">
    <property type="entry name" value="Triosephosphate isomerase (TIM)"/>
    <property type="match status" value="1"/>
</dbReference>
<dbReference type="Pfam" id="PF00121">
    <property type="entry name" value="TIM"/>
    <property type="match status" value="1"/>
</dbReference>
<dbReference type="Proteomes" id="UP000239430">
    <property type="component" value="Unassembled WGS sequence"/>
</dbReference>
<dbReference type="InterPro" id="IPR035990">
    <property type="entry name" value="TIM_sf"/>
</dbReference>
<comment type="subunit">
    <text evidence="3">Homodimer.</text>
</comment>
<dbReference type="PROSITE" id="PS51440">
    <property type="entry name" value="TIM_2"/>
    <property type="match status" value="1"/>
</dbReference>
<evidence type="ECO:0000256" key="3">
    <source>
        <dbReference type="RuleBase" id="RU363013"/>
    </source>
</evidence>
<evidence type="ECO:0000313" key="4">
    <source>
        <dbReference type="EMBL" id="PRR77556.1"/>
    </source>
</evidence>
<dbReference type="PANTHER" id="PTHR21139">
    <property type="entry name" value="TRIOSEPHOSPHATE ISOMERASE"/>
    <property type="match status" value="1"/>
</dbReference>
<reference evidence="4 5" key="1">
    <citation type="submission" date="2018-03" db="EMBL/GenBank/DDBJ databases">
        <title>Genome sequence of Moorella stamsii DSM 26217.</title>
        <authorList>
            <person name="Poehlein A."/>
            <person name="Daniel R."/>
        </authorList>
    </citation>
    <scope>NUCLEOTIDE SEQUENCE [LARGE SCALE GENOMIC DNA]</scope>
    <source>
        <strain evidence="5">DSM 26217</strain>
    </source>
</reference>
<comment type="caution">
    <text evidence="4">The sequence shown here is derived from an EMBL/GenBank/DDBJ whole genome shotgun (WGS) entry which is preliminary data.</text>
</comment>
<comment type="similarity">
    <text evidence="1 3">Belongs to the triosephosphate isomerase family.</text>
</comment>
<dbReference type="InterPro" id="IPR013785">
    <property type="entry name" value="Aldolase_TIM"/>
</dbReference>
<dbReference type="GO" id="GO:0005829">
    <property type="term" value="C:cytosol"/>
    <property type="evidence" value="ECO:0007669"/>
    <property type="project" value="TreeGrafter"/>
</dbReference>
<organism evidence="4 5">
    <name type="scientific">Neomoorella stamsii</name>
    <dbReference type="NCBI Taxonomy" id="1266720"/>
    <lineage>
        <taxon>Bacteria</taxon>
        <taxon>Bacillati</taxon>
        <taxon>Bacillota</taxon>
        <taxon>Clostridia</taxon>
        <taxon>Neomoorellales</taxon>
        <taxon>Neomoorellaceae</taxon>
        <taxon>Neomoorella</taxon>
    </lineage>
</organism>
<dbReference type="RefSeq" id="WP_054938256.1">
    <property type="nucleotide sequence ID" value="NZ_PVXL01000007.1"/>
</dbReference>
<dbReference type="PANTHER" id="PTHR21139:SF42">
    <property type="entry name" value="TRIOSEPHOSPHATE ISOMERASE"/>
    <property type="match status" value="1"/>
</dbReference>
<dbReference type="InterPro" id="IPR000652">
    <property type="entry name" value="Triosephosphate_isomerase"/>
</dbReference>
<protein>
    <recommendedName>
        <fullName evidence="3">Triosephosphate isomerase</fullName>
        <ecNumber evidence="3">5.3.1.1</ecNumber>
    </recommendedName>
</protein>
<evidence type="ECO:0000256" key="1">
    <source>
        <dbReference type="ARBA" id="ARBA00007422"/>
    </source>
</evidence>
<evidence type="ECO:0000313" key="5">
    <source>
        <dbReference type="Proteomes" id="UP000239430"/>
    </source>
</evidence>
<comment type="pathway">
    <text evidence="3">Carbohydrate biosynthesis; gluconeogenesis.</text>
</comment>
<dbReference type="EC" id="5.3.1.1" evidence="3"/>
<dbReference type="GO" id="GO:0046166">
    <property type="term" value="P:glyceraldehyde-3-phosphate biosynthetic process"/>
    <property type="evidence" value="ECO:0007669"/>
    <property type="project" value="TreeGrafter"/>
</dbReference>
<keyword evidence="3" id="KW-0312">Gluconeogenesis</keyword>
<proteinExistence type="inferred from homology"/>
<comment type="catalytic activity">
    <reaction evidence="3">
        <text>D-glyceraldehyde 3-phosphate = dihydroxyacetone phosphate</text>
        <dbReference type="Rhea" id="RHEA:18585"/>
        <dbReference type="ChEBI" id="CHEBI:57642"/>
        <dbReference type="ChEBI" id="CHEBI:59776"/>
        <dbReference type="EC" id="5.3.1.1"/>
    </reaction>
</comment>
<dbReference type="GO" id="GO:0006096">
    <property type="term" value="P:glycolytic process"/>
    <property type="evidence" value="ECO:0007669"/>
    <property type="project" value="UniProtKB-KW"/>
</dbReference>
<keyword evidence="5" id="KW-1185">Reference proteome</keyword>
<accession>A0A9X7J5B5</accession>
<dbReference type="CDD" id="cd00311">
    <property type="entry name" value="TIM"/>
    <property type="match status" value="1"/>
</dbReference>
<dbReference type="Gene3D" id="3.20.20.70">
    <property type="entry name" value="Aldolase class I"/>
    <property type="match status" value="1"/>
</dbReference>
<keyword evidence="2 3" id="KW-0413">Isomerase</keyword>
<keyword evidence="3" id="KW-0324">Glycolysis</keyword>
<comment type="subcellular location">
    <subcellularLocation>
        <location evidence="3">Cytoplasm</location>
    </subcellularLocation>
</comment>
<dbReference type="GO" id="GO:0004807">
    <property type="term" value="F:triose-phosphate isomerase activity"/>
    <property type="evidence" value="ECO:0007669"/>
    <property type="project" value="UniProtKB-EC"/>
</dbReference>
<name>A0A9X7J5B5_9FIRM</name>
<dbReference type="AlphaFoldDB" id="A0A9X7J5B5"/>
<gene>
    <name evidence="4" type="primary">tpiA_1</name>
    <name evidence="4" type="ORF">MOST_01530</name>
</gene>
<comment type="pathway">
    <text evidence="3">Carbohydrate degradation; glycolysis; D-glyceraldehyde 3-phosphate from glycerone phosphate: step 1/1.</text>
</comment>
<dbReference type="GO" id="GO:0006094">
    <property type="term" value="P:gluconeogenesis"/>
    <property type="evidence" value="ECO:0007669"/>
    <property type="project" value="UniProtKB-KW"/>
</dbReference>
<dbReference type="EMBL" id="PVXL01000007">
    <property type="protein sequence ID" value="PRR77556.1"/>
    <property type="molecule type" value="Genomic_DNA"/>
</dbReference>
<sequence length="309" mass="33606">MKEIFVNLKRFEVPKNLGGICPLDNPIKWIEWVMEESVTYGLGKLPDIRVTYLLPEALIISALAKLASYSAGEVQNLQIGCQGVFREDVTPGGNFGAFTTNLPAAAAKNLGCTWTIIGHSEERRDKLGIIERYDPSYNDSETARTKAMHALNSIINEEVICALRAGLNVLLCVGETAVERGDGSFAEQKPRIEAVLRSQLEMGLQGIEGKTGDNKIVIGYEPVWAIGPGKTPPGREYISFVSATIKAIVKERFNFDPVVVYGGGLKEENAKMIAEIETIGGGLVALTRFTGDIGFEPEGLKNIIAKYVA</sequence>